<name>A0ABV3CP45_9ACTN</name>
<dbReference type="SMART" id="SM00994">
    <property type="entry name" value="zf-C4_ClpX"/>
    <property type="match status" value="1"/>
</dbReference>
<keyword evidence="1" id="KW-0143">Chaperone</keyword>
<sequence length="123" mass="13545">MAVTAHSEEPTHCSFCGKPSSEAGKLVSGPGVYICDECVALADRIVTEALGKPPTQSTPAWNSMTDEEILHHLPSVAAHIDRAEAELHTWVQELRRRGVTWTRIGDTFGITRQSAWERFSGEE</sequence>
<gene>
    <name evidence="3" type="ORF">AB0A88_38530</name>
</gene>
<dbReference type="Proteomes" id="UP001551329">
    <property type="component" value="Unassembled WGS sequence"/>
</dbReference>
<keyword evidence="1" id="KW-0479">Metal-binding</keyword>
<evidence type="ECO:0000313" key="4">
    <source>
        <dbReference type="Proteomes" id="UP001551329"/>
    </source>
</evidence>
<dbReference type="InterPro" id="IPR059188">
    <property type="entry name" value="Znf_CLPX-like"/>
</dbReference>
<dbReference type="InterPro" id="IPR010603">
    <property type="entry name" value="Znf_CppX_C4"/>
</dbReference>
<dbReference type="EMBL" id="JBEZAE010000053">
    <property type="protein sequence ID" value="MEU7075978.1"/>
    <property type="molecule type" value="Genomic_DNA"/>
</dbReference>
<feature type="binding site" evidence="1">
    <location>
        <position position="38"/>
    </location>
    <ligand>
        <name>Zn(2+)</name>
        <dbReference type="ChEBI" id="CHEBI:29105"/>
    </ligand>
</feature>
<dbReference type="Gene3D" id="6.20.220.10">
    <property type="entry name" value="ClpX chaperone, C4-type zinc finger domain"/>
    <property type="match status" value="1"/>
</dbReference>
<dbReference type="Pfam" id="PF06689">
    <property type="entry name" value="zf-C4_ClpX"/>
    <property type="match status" value="1"/>
</dbReference>
<dbReference type="SUPFAM" id="SSF57716">
    <property type="entry name" value="Glucocorticoid receptor-like (DNA-binding domain)"/>
    <property type="match status" value="1"/>
</dbReference>
<evidence type="ECO:0000256" key="1">
    <source>
        <dbReference type="PROSITE-ProRule" id="PRU01250"/>
    </source>
</evidence>
<keyword evidence="4" id="KW-1185">Reference proteome</keyword>
<evidence type="ECO:0000259" key="2">
    <source>
        <dbReference type="PROSITE" id="PS51902"/>
    </source>
</evidence>
<dbReference type="RefSeq" id="WP_358478477.1">
    <property type="nucleotide sequence ID" value="NZ_JBEZAE010000053.1"/>
</dbReference>
<keyword evidence="1" id="KW-0862">Zinc</keyword>
<comment type="similarity">
    <text evidence="1">Belongs to the ClpX chaperone family.</text>
</comment>
<dbReference type="PROSITE" id="PS51902">
    <property type="entry name" value="CLPX_ZB"/>
    <property type="match status" value="1"/>
</dbReference>
<feature type="binding site" evidence="1">
    <location>
        <position position="35"/>
    </location>
    <ligand>
        <name>Zn(2+)</name>
        <dbReference type="ChEBI" id="CHEBI:29105"/>
    </ligand>
</feature>
<proteinExistence type="inferred from homology"/>
<accession>A0ABV3CP45</accession>
<reference evidence="3 4" key="1">
    <citation type="submission" date="2024-06" db="EMBL/GenBank/DDBJ databases">
        <title>The Natural Products Discovery Center: Release of the First 8490 Sequenced Strains for Exploring Actinobacteria Biosynthetic Diversity.</title>
        <authorList>
            <person name="Kalkreuter E."/>
            <person name="Kautsar S.A."/>
            <person name="Yang D."/>
            <person name="Bader C.D."/>
            <person name="Teijaro C.N."/>
            <person name="Fluegel L."/>
            <person name="Davis C.M."/>
            <person name="Simpson J.R."/>
            <person name="Lauterbach L."/>
            <person name="Steele A.D."/>
            <person name="Gui C."/>
            <person name="Meng S."/>
            <person name="Li G."/>
            <person name="Viehrig K."/>
            <person name="Ye F."/>
            <person name="Su P."/>
            <person name="Kiefer A.F."/>
            <person name="Nichols A."/>
            <person name="Cepeda A.J."/>
            <person name="Yan W."/>
            <person name="Fan B."/>
            <person name="Jiang Y."/>
            <person name="Adhikari A."/>
            <person name="Zheng C.-J."/>
            <person name="Schuster L."/>
            <person name="Cowan T.M."/>
            <person name="Smanski M.J."/>
            <person name="Chevrette M.G."/>
            <person name="De Carvalho L.P.S."/>
            <person name="Shen B."/>
        </authorList>
    </citation>
    <scope>NUCLEOTIDE SEQUENCE [LARGE SCALE GENOMIC DNA]</scope>
    <source>
        <strain evidence="3 4">NPDC045974</strain>
    </source>
</reference>
<feature type="binding site" evidence="1">
    <location>
        <position position="13"/>
    </location>
    <ligand>
        <name>Zn(2+)</name>
        <dbReference type="ChEBI" id="CHEBI:29105"/>
    </ligand>
</feature>
<evidence type="ECO:0000313" key="3">
    <source>
        <dbReference type="EMBL" id="MEU7075978.1"/>
    </source>
</evidence>
<comment type="caution">
    <text evidence="3">The sequence shown here is derived from an EMBL/GenBank/DDBJ whole genome shotgun (WGS) entry which is preliminary data.</text>
</comment>
<feature type="domain" description="ClpX-type ZB" evidence="2">
    <location>
        <begin position="1"/>
        <end position="54"/>
    </location>
</feature>
<protein>
    <submittedName>
        <fullName evidence="3">ClpX C4-type zinc finger protein</fullName>
    </submittedName>
</protein>
<feature type="binding site" evidence="1">
    <location>
        <position position="16"/>
    </location>
    <ligand>
        <name>Zn(2+)</name>
        <dbReference type="ChEBI" id="CHEBI:29105"/>
    </ligand>
</feature>
<organism evidence="3 4">
    <name type="scientific">Streptomyces narbonensis</name>
    <dbReference type="NCBI Taxonomy" id="67333"/>
    <lineage>
        <taxon>Bacteria</taxon>
        <taxon>Bacillati</taxon>
        <taxon>Actinomycetota</taxon>
        <taxon>Actinomycetes</taxon>
        <taxon>Kitasatosporales</taxon>
        <taxon>Streptomycetaceae</taxon>
        <taxon>Streptomyces</taxon>
    </lineage>
</organism>
<dbReference type="InterPro" id="IPR038366">
    <property type="entry name" value="Znf_CppX_C4_sf"/>
</dbReference>